<dbReference type="AlphaFoldDB" id="A0A8R1I0U9"/>
<organism evidence="16 17">
    <name type="scientific">Caenorhabditis japonica</name>
    <dbReference type="NCBI Taxonomy" id="281687"/>
    <lineage>
        <taxon>Eukaryota</taxon>
        <taxon>Metazoa</taxon>
        <taxon>Ecdysozoa</taxon>
        <taxon>Nematoda</taxon>
        <taxon>Chromadorea</taxon>
        <taxon>Rhabditida</taxon>
        <taxon>Rhabditina</taxon>
        <taxon>Rhabditomorpha</taxon>
        <taxon>Rhabditoidea</taxon>
        <taxon>Rhabditidae</taxon>
        <taxon>Peloderinae</taxon>
        <taxon>Caenorhabditis</taxon>
    </lineage>
</organism>
<evidence type="ECO:0000256" key="13">
    <source>
        <dbReference type="ARBA" id="ARBA00023242"/>
    </source>
</evidence>
<dbReference type="GO" id="GO:0070182">
    <property type="term" value="F:DNA polymerase binding"/>
    <property type="evidence" value="ECO:0007669"/>
    <property type="project" value="TreeGrafter"/>
</dbReference>
<keyword evidence="4" id="KW-0227">DNA damage</keyword>
<dbReference type="GO" id="GO:0016818">
    <property type="term" value="F:hydrolase activity, acting on acid anhydrides, in phosphorus-containing anhydrides"/>
    <property type="evidence" value="ECO:0007669"/>
    <property type="project" value="InterPro"/>
</dbReference>
<dbReference type="GO" id="GO:0046872">
    <property type="term" value="F:metal ion binding"/>
    <property type="evidence" value="ECO:0007669"/>
    <property type="project" value="UniProtKB-KW"/>
</dbReference>
<evidence type="ECO:0000256" key="11">
    <source>
        <dbReference type="ARBA" id="ARBA00023204"/>
    </source>
</evidence>
<feature type="region of interest" description="Disordered" evidence="14">
    <location>
        <begin position="357"/>
        <end position="414"/>
    </location>
</feature>
<dbReference type="InterPro" id="IPR045028">
    <property type="entry name" value="DinG/Rad3-like"/>
</dbReference>
<keyword evidence="5" id="KW-0378">Hydrolase</keyword>
<evidence type="ECO:0000256" key="10">
    <source>
        <dbReference type="ARBA" id="ARBA00023125"/>
    </source>
</evidence>
<evidence type="ECO:0000256" key="14">
    <source>
        <dbReference type="SAM" id="MobiDB-lite"/>
    </source>
</evidence>
<evidence type="ECO:0000313" key="17">
    <source>
        <dbReference type="Proteomes" id="UP000005237"/>
    </source>
</evidence>
<evidence type="ECO:0000256" key="6">
    <source>
        <dbReference type="ARBA" id="ARBA00022806"/>
    </source>
</evidence>
<dbReference type="Gene3D" id="1.20.1160.20">
    <property type="match status" value="1"/>
</dbReference>
<dbReference type="InterPro" id="IPR027417">
    <property type="entry name" value="P-loop_NTPase"/>
</dbReference>
<keyword evidence="6" id="KW-0347">Helicase</keyword>
<reference evidence="17" key="1">
    <citation type="submission" date="2010-08" db="EMBL/GenBank/DDBJ databases">
        <authorList>
            <consortium name="Caenorhabditis japonica Sequencing Consortium"/>
            <person name="Wilson R.K."/>
        </authorList>
    </citation>
    <scope>NUCLEOTIDE SEQUENCE [LARGE SCALE GENOMIC DNA]</scope>
    <source>
        <strain evidence="17">DF5081</strain>
    </source>
</reference>
<dbReference type="EnsemblMetazoa" id="CJA16452.1">
    <property type="protein sequence ID" value="CJA16452.1"/>
    <property type="gene ID" value="WBGene00135655"/>
</dbReference>
<dbReference type="GO" id="GO:0090657">
    <property type="term" value="P:telomeric loop disassembly"/>
    <property type="evidence" value="ECO:0007669"/>
    <property type="project" value="TreeGrafter"/>
</dbReference>
<dbReference type="CDD" id="cd18788">
    <property type="entry name" value="SF2_C_XPD"/>
    <property type="match status" value="1"/>
</dbReference>
<dbReference type="Proteomes" id="UP000005237">
    <property type="component" value="Unassembled WGS sequence"/>
</dbReference>
<dbReference type="GO" id="GO:0045910">
    <property type="term" value="P:negative regulation of DNA recombination"/>
    <property type="evidence" value="ECO:0007669"/>
    <property type="project" value="TreeGrafter"/>
</dbReference>
<dbReference type="Gene3D" id="3.40.50.300">
    <property type="entry name" value="P-loop containing nucleotide triphosphate hydrolases"/>
    <property type="match status" value="1"/>
</dbReference>
<feature type="compositionally biased region" description="Basic and acidic residues" evidence="14">
    <location>
        <begin position="404"/>
        <end position="414"/>
    </location>
</feature>
<evidence type="ECO:0000313" key="16">
    <source>
        <dbReference type="EnsemblMetazoa" id="CJA16452.1"/>
    </source>
</evidence>
<keyword evidence="7" id="KW-0067">ATP-binding</keyword>
<accession>A0A8R1I0U9</accession>
<evidence type="ECO:0000256" key="8">
    <source>
        <dbReference type="ARBA" id="ARBA00023004"/>
    </source>
</evidence>
<evidence type="ECO:0000256" key="12">
    <source>
        <dbReference type="ARBA" id="ARBA00023235"/>
    </source>
</evidence>
<sequence length="514" mass="58729">MRMLKARGVRNVLLASGTLSPIQAFTHNMGLNFGSILENEHALKQVPVLTSVVTRGKIGGLIGSYQNRKNPTYLSDVAETLIRVMEVTPQGVLIFFSSYSQMDDMVEAWKTTKRTNSLETLWQKMEKSKKVVVEPRAKDGLSAIRIQYSQGVTEAHGAALLAVCRGKVSEGIDFCDAESRAVVIIGIPYPPIHDERVVLKKAYLDDMMMRKNTGGERLSSQDWYQMEAFRAVNQAIGRVLRHKDDFGTVVLLDSRYASAKQEMFPKWLRATFGKCDLDVCAKKTLCFFNERRNLIETSKSNLIKKQEKQCKMYKQPKKTGTQQDPRNIIHETTLEELYSPANLKMIKSENLQRVQPVASKASSSSSFGLPTNEDELEQKTWEQENGLKPSTSSENSLSMKRKLKVDEDKNEHKDGNKRKKIFLLTHETLPARYQKALEIPTSELIKEMSEENKKQFTATLKAYKTSDIQWQELFQRLRPIFVPKRADLFISISNILRSEDKIRFLKKAIENKIY</sequence>
<dbReference type="InterPro" id="IPR013020">
    <property type="entry name" value="Rad3/Chl1-like"/>
</dbReference>
<keyword evidence="17" id="KW-1185">Reference proteome</keyword>
<dbReference type="Pfam" id="PF13307">
    <property type="entry name" value="Helicase_C_2"/>
    <property type="match status" value="1"/>
</dbReference>
<dbReference type="GO" id="GO:0003677">
    <property type="term" value="F:DNA binding"/>
    <property type="evidence" value="ECO:0007669"/>
    <property type="project" value="UniProtKB-KW"/>
</dbReference>
<feature type="domain" description="ATP-dependent helicase C-terminal" evidence="15">
    <location>
        <begin position="99"/>
        <end position="258"/>
    </location>
</feature>
<dbReference type="GO" id="GO:0010569">
    <property type="term" value="P:regulation of double-strand break repair via homologous recombination"/>
    <property type="evidence" value="ECO:0007669"/>
    <property type="project" value="TreeGrafter"/>
</dbReference>
<evidence type="ECO:0000256" key="1">
    <source>
        <dbReference type="ARBA" id="ARBA00022485"/>
    </source>
</evidence>
<dbReference type="GO" id="GO:0051539">
    <property type="term" value="F:4 iron, 4 sulfur cluster binding"/>
    <property type="evidence" value="ECO:0007669"/>
    <property type="project" value="UniProtKB-KW"/>
</dbReference>
<evidence type="ECO:0000259" key="15">
    <source>
        <dbReference type="SMART" id="SM00491"/>
    </source>
</evidence>
<keyword evidence="8" id="KW-0408">Iron</keyword>
<keyword evidence="11" id="KW-0234">DNA repair</keyword>
<keyword evidence="3" id="KW-0547">Nucleotide-binding</keyword>
<dbReference type="InterPro" id="IPR006555">
    <property type="entry name" value="ATP-dep_Helicase_C"/>
</dbReference>
<proteinExistence type="predicted"/>
<dbReference type="GO" id="GO:0003678">
    <property type="term" value="F:DNA helicase activity"/>
    <property type="evidence" value="ECO:0007669"/>
    <property type="project" value="InterPro"/>
</dbReference>
<reference evidence="16" key="2">
    <citation type="submission" date="2022-06" db="UniProtKB">
        <authorList>
            <consortium name="EnsemblMetazoa"/>
        </authorList>
    </citation>
    <scope>IDENTIFICATION</scope>
    <source>
        <strain evidence="16">DF5081</strain>
    </source>
</reference>
<dbReference type="SMART" id="SM00491">
    <property type="entry name" value="HELICc2"/>
    <property type="match status" value="1"/>
</dbReference>
<evidence type="ECO:0000256" key="3">
    <source>
        <dbReference type="ARBA" id="ARBA00022741"/>
    </source>
</evidence>
<evidence type="ECO:0000256" key="5">
    <source>
        <dbReference type="ARBA" id="ARBA00022801"/>
    </source>
</evidence>
<evidence type="ECO:0000256" key="2">
    <source>
        <dbReference type="ARBA" id="ARBA00022723"/>
    </source>
</evidence>
<name>A0A8R1I0U9_CAEJA</name>
<evidence type="ECO:0000256" key="7">
    <source>
        <dbReference type="ARBA" id="ARBA00022840"/>
    </source>
</evidence>
<dbReference type="GO" id="GO:0005634">
    <property type="term" value="C:nucleus"/>
    <property type="evidence" value="ECO:0007669"/>
    <property type="project" value="TreeGrafter"/>
</dbReference>
<dbReference type="FunFam" id="3.40.50.300:FF:001352">
    <property type="entry name" value="DNA repair helicase"/>
    <property type="match status" value="1"/>
</dbReference>
<dbReference type="GO" id="GO:1904430">
    <property type="term" value="P:negative regulation of t-circle formation"/>
    <property type="evidence" value="ECO:0007669"/>
    <property type="project" value="TreeGrafter"/>
</dbReference>
<dbReference type="GO" id="GO:0006281">
    <property type="term" value="P:DNA repair"/>
    <property type="evidence" value="ECO:0007669"/>
    <property type="project" value="UniProtKB-KW"/>
</dbReference>
<dbReference type="NCBIfam" id="TIGR00604">
    <property type="entry name" value="rad3"/>
    <property type="match status" value="1"/>
</dbReference>
<protein>
    <submittedName>
        <fullName evidence="16">HELICc2 domain-containing protein</fullName>
    </submittedName>
</protein>
<dbReference type="PANTHER" id="PTHR11472:SF34">
    <property type="entry name" value="REGULATOR OF TELOMERE ELONGATION HELICASE 1"/>
    <property type="match status" value="1"/>
</dbReference>
<keyword evidence="1" id="KW-0004">4Fe-4S</keyword>
<keyword evidence="10" id="KW-0238">DNA-binding</keyword>
<dbReference type="PANTHER" id="PTHR11472">
    <property type="entry name" value="DNA REPAIR DEAD HELICASE RAD3/XP-D SUBFAMILY MEMBER"/>
    <property type="match status" value="1"/>
</dbReference>
<feature type="compositionally biased region" description="Polar residues" evidence="14">
    <location>
        <begin position="388"/>
        <end position="398"/>
    </location>
</feature>
<evidence type="ECO:0000256" key="9">
    <source>
        <dbReference type="ARBA" id="ARBA00023014"/>
    </source>
</evidence>
<keyword evidence="12" id="KW-0413">Isomerase</keyword>
<keyword evidence="9" id="KW-0411">Iron-sulfur</keyword>
<keyword evidence="13" id="KW-0539">Nucleus</keyword>
<dbReference type="GO" id="GO:0005524">
    <property type="term" value="F:ATP binding"/>
    <property type="evidence" value="ECO:0007669"/>
    <property type="project" value="UniProtKB-KW"/>
</dbReference>
<evidence type="ECO:0000256" key="4">
    <source>
        <dbReference type="ARBA" id="ARBA00022763"/>
    </source>
</evidence>
<keyword evidence="2" id="KW-0479">Metal-binding</keyword>